<keyword evidence="8" id="KW-1185">Reference proteome</keyword>
<evidence type="ECO:0000256" key="4">
    <source>
        <dbReference type="ARBA" id="ARBA00023002"/>
    </source>
</evidence>
<dbReference type="PANTHER" id="PTHR10430">
    <property type="entry name" value="PEROXIREDOXIN"/>
    <property type="match status" value="1"/>
</dbReference>
<dbReference type="GeneID" id="92211199"/>
<keyword evidence="3" id="KW-0049">Antioxidant</keyword>
<keyword evidence="4" id="KW-0560">Oxidoreductase</keyword>
<protein>
    <recommendedName>
        <fullName evidence="6">Redoxin domain-containing protein</fullName>
    </recommendedName>
</protein>
<reference evidence="7 8" key="1">
    <citation type="submission" date="2024-03" db="EMBL/GenBank/DDBJ databases">
        <authorList>
            <person name="Brejova B."/>
        </authorList>
    </citation>
    <scope>NUCLEOTIDE SEQUENCE [LARGE SCALE GENOMIC DNA]</scope>
    <source>
        <strain evidence="7 8">CBS 14171</strain>
    </source>
</reference>
<gene>
    <name evidence="7" type="ORF">LODBEIA_P60030</name>
</gene>
<sequence length="190" mass="21476">MPLENSLPFPTDVKFLYIPIDIRDTEAINPLKCEQPLTLRVDSLISKLAHSYRHDTNLLIVSVPGAWTPMCGEHHIPPFLLNLEKLKHLHVGAIVIIGTNDPFVMSGWGKTLVKEYVESGTDIFAMPRLFFANDVGFSKEHGLTVEVGGFLRNKRYAMLIDCKDRRIKYFGVETERKIDKSGLDAVLARL</sequence>
<dbReference type="PANTHER" id="PTHR10430:SF16">
    <property type="entry name" value="PEROXIREDOXIN-5, MITOCHONDRIAL"/>
    <property type="match status" value="1"/>
</dbReference>
<evidence type="ECO:0000313" key="8">
    <source>
        <dbReference type="Proteomes" id="UP001497383"/>
    </source>
</evidence>
<dbReference type="Proteomes" id="UP001497383">
    <property type="component" value="Chromosome 8"/>
</dbReference>
<comment type="similarity">
    <text evidence="1">Belongs to the peroxiredoxin family. Prx5 subfamily.</text>
</comment>
<dbReference type="RefSeq" id="XP_066832941.1">
    <property type="nucleotide sequence ID" value="XM_066976399.1"/>
</dbReference>
<dbReference type="InterPro" id="IPR037944">
    <property type="entry name" value="PRX5-like"/>
</dbReference>
<dbReference type="EMBL" id="OZ022412">
    <property type="protein sequence ID" value="CAK9442260.1"/>
    <property type="molecule type" value="Genomic_DNA"/>
</dbReference>
<evidence type="ECO:0000256" key="2">
    <source>
        <dbReference type="ARBA" id="ARBA00022559"/>
    </source>
</evidence>
<evidence type="ECO:0000256" key="1">
    <source>
        <dbReference type="ARBA" id="ARBA00010505"/>
    </source>
</evidence>
<dbReference type="InterPro" id="IPR036249">
    <property type="entry name" value="Thioredoxin-like_sf"/>
</dbReference>
<accession>A0ABP0ZV14</accession>
<dbReference type="Gene3D" id="3.40.30.10">
    <property type="entry name" value="Glutaredoxin"/>
    <property type="match status" value="1"/>
</dbReference>
<feature type="domain" description="Redoxin" evidence="6">
    <location>
        <begin position="56"/>
        <end position="187"/>
    </location>
</feature>
<proteinExistence type="inferred from homology"/>
<name>A0ABP0ZV14_9ASCO</name>
<organism evidence="7 8">
    <name type="scientific">Lodderomyces beijingensis</name>
    <dbReference type="NCBI Taxonomy" id="1775926"/>
    <lineage>
        <taxon>Eukaryota</taxon>
        <taxon>Fungi</taxon>
        <taxon>Dikarya</taxon>
        <taxon>Ascomycota</taxon>
        <taxon>Saccharomycotina</taxon>
        <taxon>Pichiomycetes</taxon>
        <taxon>Debaryomycetaceae</taxon>
        <taxon>Candida/Lodderomyces clade</taxon>
        <taxon>Lodderomyces</taxon>
    </lineage>
</organism>
<evidence type="ECO:0000259" key="6">
    <source>
        <dbReference type="Pfam" id="PF08534"/>
    </source>
</evidence>
<evidence type="ECO:0000313" key="7">
    <source>
        <dbReference type="EMBL" id="CAK9442260.1"/>
    </source>
</evidence>
<keyword evidence="2" id="KW-0575">Peroxidase</keyword>
<dbReference type="InterPro" id="IPR013740">
    <property type="entry name" value="Redoxin"/>
</dbReference>
<dbReference type="Pfam" id="PF08534">
    <property type="entry name" value="Redoxin"/>
    <property type="match status" value="1"/>
</dbReference>
<keyword evidence="5" id="KW-0676">Redox-active center</keyword>
<dbReference type="SUPFAM" id="SSF52833">
    <property type="entry name" value="Thioredoxin-like"/>
    <property type="match status" value="1"/>
</dbReference>
<evidence type="ECO:0000256" key="5">
    <source>
        <dbReference type="ARBA" id="ARBA00023284"/>
    </source>
</evidence>
<evidence type="ECO:0000256" key="3">
    <source>
        <dbReference type="ARBA" id="ARBA00022862"/>
    </source>
</evidence>